<evidence type="ECO:0000256" key="6">
    <source>
        <dbReference type="ARBA" id="ARBA00023004"/>
    </source>
</evidence>
<keyword evidence="4" id="KW-0479">Metal-binding</keyword>
<dbReference type="Proteomes" id="UP000036873">
    <property type="component" value="Unassembled WGS sequence"/>
</dbReference>
<dbReference type="GO" id="GO:0009055">
    <property type="term" value="F:electron transfer activity"/>
    <property type="evidence" value="ECO:0007669"/>
    <property type="project" value="InterPro"/>
</dbReference>
<evidence type="ECO:0000256" key="8">
    <source>
        <dbReference type="ARBA" id="ARBA00049934"/>
    </source>
</evidence>
<dbReference type="InterPro" id="IPR013984">
    <property type="entry name" value="Ald_Fedxn_OxRdtase_dom2"/>
</dbReference>
<protein>
    <recommendedName>
        <fullName evidence="9">Aldehyde ferredoxin oxidoreductase N-terminal domain-containing protein</fullName>
    </recommendedName>
</protein>
<keyword evidence="3" id="KW-0004">4Fe-4S</keyword>
<keyword evidence="6" id="KW-0408">Iron</keyword>
<keyword evidence="7" id="KW-0411">Iron-sulfur</keyword>
<evidence type="ECO:0000256" key="7">
    <source>
        <dbReference type="ARBA" id="ARBA00023014"/>
    </source>
</evidence>
<accession>A0A0L6U206</accession>
<evidence type="ECO:0000256" key="2">
    <source>
        <dbReference type="ARBA" id="ARBA00011032"/>
    </source>
</evidence>
<dbReference type="SUPFAM" id="SSF48310">
    <property type="entry name" value="Aldehyde ferredoxin oxidoreductase, C-terminal domains"/>
    <property type="match status" value="1"/>
</dbReference>
<sequence>METSSVSFSLWPEDKRLILKGYCGKILMVDLTKSTFEEIEIPDAIYENFLSGVGLGAYILYKYIPKNAAPLGPDNILGFISGLLTGTGSFMTGRWMVVTKSPLTGGFGDANCGGNLSPSIKHCGYDGIFFKGKSKNPVFLFIDNKGPQLIDASKLWGQDTVDTEEQIRTMIPHKKSLSIATIGMAGENQSLISGISHDGGRMAARSGVGAVMGSKNLKALVLCGSRLIKSQNPEVIKTISQAYAKKVKASNLPGMATGAFLPIMGKSMVATDKAIPLDGMMSTAIMKKWGTGFGNTMNMPMGDSPVKNWKGSVLDFPFSKYRNMNPDRVQKHEIKKYHCYSCVIGCGGICDIDKVTNGRFPLTHKPEYETVAAFGALLLNKDLDTIFLVNELLNRGGMDSISAGNTIAFAMECYEKGWLSQTATGGLDLTWGNAQTIITLVEQMIAGTGFGAVLQHGVKKASEILGIATDSFAIHAGGQEPGMHDPRLDPILGIHYSCDPTPGRHTIGAGSYYTYMRLWESVTWAPKVKLGEDKKEEYEASSQVGLKSMANACIKQVLDGSGGCLFGMIGGLNHFKIFDYLNAATGWDKTADDYMSIGLRMQTLRQCFNVREGINPRDFKMNDRLSGFPPLTKGPLRGKSFSMKDMMSIHYQFMGWDRNTGIPTKQLLEELGFCDLDMEVINHG</sequence>
<comment type="caution">
    <text evidence="10">The sequence shown here is derived from an EMBL/GenBank/DDBJ whole genome shotgun (WGS) entry which is preliminary data.</text>
</comment>
<evidence type="ECO:0000313" key="11">
    <source>
        <dbReference type="Proteomes" id="UP000036873"/>
    </source>
</evidence>
<dbReference type="Pfam" id="PF02730">
    <property type="entry name" value="AFOR_N"/>
    <property type="match status" value="1"/>
</dbReference>
<dbReference type="InterPro" id="IPR036021">
    <property type="entry name" value="Tungsten_al_ferr_oxy-like_C"/>
</dbReference>
<dbReference type="InterPro" id="IPR013985">
    <property type="entry name" value="Ald_Fedxn_OxRdtase_dom3"/>
</dbReference>
<feature type="domain" description="Aldehyde ferredoxin oxidoreductase N-terminal" evidence="9">
    <location>
        <begin position="22"/>
        <end position="226"/>
    </location>
</feature>
<reference evidence="11" key="1">
    <citation type="submission" date="2015-07" db="EMBL/GenBank/DDBJ databases">
        <title>Draft genome sequence of Acetobacterium bakii DSM 8293, a potential psychrophilic chemical producer through syngas fermentation.</title>
        <authorList>
            <person name="Song Y."/>
            <person name="Hwang S."/>
            <person name="Cho B.-K."/>
        </authorList>
    </citation>
    <scope>NUCLEOTIDE SEQUENCE [LARGE SCALE GENOMIC DNA]</scope>
    <source>
        <strain evidence="11">DSM 8239</strain>
    </source>
</reference>
<comment type="similarity">
    <text evidence="2">Belongs to the AOR/FOR family.</text>
</comment>
<dbReference type="GO" id="GO:0016625">
    <property type="term" value="F:oxidoreductase activity, acting on the aldehyde or oxo group of donors, iron-sulfur protein as acceptor"/>
    <property type="evidence" value="ECO:0007669"/>
    <property type="project" value="InterPro"/>
</dbReference>
<dbReference type="Gene3D" id="1.10.569.10">
    <property type="entry name" value="Aldehyde Ferredoxin Oxidoreductase Protein, subunit A, domain 2"/>
    <property type="match status" value="1"/>
</dbReference>
<comment type="cofactor">
    <cofactor evidence="8">
        <name>tungstopterin</name>
        <dbReference type="ChEBI" id="CHEBI:30402"/>
    </cofactor>
</comment>
<organism evidence="10 11">
    <name type="scientific">Acetobacterium bakii</name>
    <dbReference type="NCBI Taxonomy" id="52689"/>
    <lineage>
        <taxon>Bacteria</taxon>
        <taxon>Bacillati</taxon>
        <taxon>Bacillota</taxon>
        <taxon>Clostridia</taxon>
        <taxon>Eubacteriales</taxon>
        <taxon>Eubacteriaceae</taxon>
        <taxon>Acetobacterium</taxon>
    </lineage>
</organism>
<dbReference type="STRING" id="52689.AKG39_09395"/>
<evidence type="ECO:0000256" key="5">
    <source>
        <dbReference type="ARBA" id="ARBA00023002"/>
    </source>
</evidence>
<dbReference type="PANTHER" id="PTHR30038">
    <property type="entry name" value="ALDEHYDE FERREDOXIN OXIDOREDUCTASE"/>
    <property type="match status" value="1"/>
</dbReference>
<dbReference type="InterPro" id="IPR036503">
    <property type="entry name" value="Ald_Fedxn_OxRdtase_N_sf"/>
</dbReference>
<proteinExistence type="inferred from homology"/>
<comment type="cofactor">
    <cofactor evidence="1">
        <name>[4Fe-4S] cluster</name>
        <dbReference type="ChEBI" id="CHEBI:49883"/>
    </cofactor>
</comment>
<gene>
    <name evidence="10" type="ORF">AKG39_09395</name>
</gene>
<name>A0A0L6U206_9FIRM</name>
<dbReference type="PATRIC" id="fig|52689.4.peg.1086"/>
<evidence type="ECO:0000256" key="4">
    <source>
        <dbReference type="ARBA" id="ARBA00022723"/>
    </source>
</evidence>
<dbReference type="InterPro" id="IPR013983">
    <property type="entry name" value="Ald_Fedxn_OxRdtase_N"/>
</dbReference>
<dbReference type="InterPro" id="IPR001203">
    <property type="entry name" value="OxRdtase_Ald_Fedxn_C"/>
</dbReference>
<dbReference type="AlphaFoldDB" id="A0A0L6U206"/>
<dbReference type="PANTHER" id="PTHR30038:SF7">
    <property type="entry name" value="TUNGSTEN-CONTAINING GLYCERALDEHYDE-3-PHOSPHATE:FERREDOXIN OXIDOREDUCTASE"/>
    <property type="match status" value="1"/>
</dbReference>
<keyword evidence="5" id="KW-0560">Oxidoreductase</keyword>
<dbReference type="OrthoDB" id="9763894at2"/>
<dbReference type="GO" id="GO:0046872">
    <property type="term" value="F:metal ion binding"/>
    <property type="evidence" value="ECO:0007669"/>
    <property type="project" value="UniProtKB-KW"/>
</dbReference>
<dbReference type="SMART" id="SM00790">
    <property type="entry name" value="AFOR_N"/>
    <property type="match status" value="1"/>
</dbReference>
<dbReference type="SUPFAM" id="SSF56228">
    <property type="entry name" value="Aldehyde ferredoxin oxidoreductase, N-terminal domain"/>
    <property type="match status" value="1"/>
</dbReference>
<evidence type="ECO:0000256" key="3">
    <source>
        <dbReference type="ARBA" id="ARBA00022485"/>
    </source>
</evidence>
<keyword evidence="11" id="KW-1185">Reference proteome</keyword>
<dbReference type="Gene3D" id="1.10.599.10">
    <property type="entry name" value="Aldehyde Ferredoxin Oxidoreductase Protein, subunit A, domain 3"/>
    <property type="match status" value="1"/>
</dbReference>
<dbReference type="Pfam" id="PF01314">
    <property type="entry name" value="AFOR_C"/>
    <property type="match status" value="1"/>
</dbReference>
<evidence type="ECO:0000259" key="9">
    <source>
        <dbReference type="SMART" id="SM00790"/>
    </source>
</evidence>
<dbReference type="GO" id="GO:0051539">
    <property type="term" value="F:4 iron, 4 sulfur cluster binding"/>
    <property type="evidence" value="ECO:0007669"/>
    <property type="project" value="UniProtKB-KW"/>
</dbReference>
<evidence type="ECO:0000313" key="10">
    <source>
        <dbReference type="EMBL" id="KNZ41830.1"/>
    </source>
</evidence>
<dbReference type="EMBL" id="LGYO01000022">
    <property type="protein sequence ID" value="KNZ41830.1"/>
    <property type="molecule type" value="Genomic_DNA"/>
</dbReference>
<dbReference type="Gene3D" id="3.60.9.10">
    <property type="entry name" value="Aldehyde ferredoxin oxidoreductase, N-terminal domain"/>
    <property type="match status" value="1"/>
</dbReference>
<evidence type="ECO:0000256" key="1">
    <source>
        <dbReference type="ARBA" id="ARBA00001966"/>
    </source>
</evidence>
<dbReference type="InterPro" id="IPR051919">
    <property type="entry name" value="W-dependent_AOR"/>
</dbReference>